<comment type="caution">
    <text evidence="1">The sequence shown here is derived from an EMBL/GenBank/DDBJ whole genome shotgun (WGS) entry which is preliminary data.</text>
</comment>
<evidence type="ECO:0000313" key="2">
    <source>
        <dbReference type="Proteomes" id="UP000218767"/>
    </source>
</evidence>
<dbReference type="AlphaFoldDB" id="A0A2A4X9G2"/>
<reference evidence="2" key="1">
    <citation type="submission" date="2017-08" db="EMBL/GenBank/DDBJ databases">
        <title>A dynamic microbial community with high functional redundancy inhabits the cold, oxic subseafloor aquifer.</title>
        <authorList>
            <person name="Tully B.J."/>
            <person name="Wheat C.G."/>
            <person name="Glazer B.T."/>
            <person name="Huber J.A."/>
        </authorList>
    </citation>
    <scope>NUCLEOTIDE SEQUENCE [LARGE SCALE GENOMIC DNA]</scope>
</reference>
<dbReference type="EMBL" id="NVUL01000019">
    <property type="protein sequence ID" value="PCI79278.1"/>
    <property type="molecule type" value="Genomic_DNA"/>
</dbReference>
<protein>
    <submittedName>
        <fullName evidence="1">Uncharacterized protein</fullName>
    </submittedName>
</protein>
<dbReference type="Proteomes" id="UP000218767">
    <property type="component" value="Unassembled WGS sequence"/>
</dbReference>
<proteinExistence type="predicted"/>
<evidence type="ECO:0000313" key="1">
    <source>
        <dbReference type="EMBL" id="PCI79278.1"/>
    </source>
</evidence>
<name>A0A2A4X9G2_9GAMM</name>
<accession>A0A2A4X9G2</accession>
<organism evidence="1 2">
    <name type="scientific">SAR86 cluster bacterium</name>
    <dbReference type="NCBI Taxonomy" id="2030880"/>
    <lineage>
        <taxon>Bacteria</taxon>
        <taxon>Pseudomonadati</taxon>
        <taxon>Pseudomonadota</taxon>
        <taxon>Gammaproteobacteria</taxon>
        <taxon>SAR86 cluster</taxon>
    </lineage>
</organism>
<dbReference type="InterPro" id="IPR029063">
    <property type="entry name" value="SAM-dependent_MTases_sf"/>
</dbReference>
<sequence length="595" mass="66731">MTYSSIPTTLSLLSRILELEFGESRLQHYGLFEDQNCTSLEVDTELLEGQQRFTEVLVELVEKFDAKANILIVGDTLLPLAKSLAVAGKSVFWFGPRGLLNAEIDALAGFQYAGDDFVASTKPTSADVLIHAGSICYLDQMALLSKSRDLLGESGQLILFSEFLVDDSHIEYSALPNLSSFKQLSKRLGFEQLENRDLSASASHTLKLVRPLLETHGAAVVREEAAGTKRLEDLHSEFATMQDEFSSGRREFHLCVLRRESNPGNEWTDAEFSDMQSFHPLEIADLFEKSFSVDFDEELWNWKYIQGDGKCVVARLDKQSDIVAHYGGAPRKITYFGEASMAIQPCDVMVHPSIRKQYGKGSLFFEVAATFLEREIGNTVNHLLGFGFPNQKTMNISKRLGLYEKTDDFIEIVYPVSEASEEQEKNQATIIDYDPLDVASCEELDSLWAAMKDDYRDGIIGVRDAEYIRHRYVNHPFSKTKQYRCVIVRADSSMEALAFAVMKEHEGGKLLMDLICPVAMMKTVIPILNQWLNRDKGGSVLRMWVTSSGQDKVFTSGAIVNELGIEIPCNSWNPGPSAEVLYGAWWLTAGDMDFI</sequence>
<gene>
    <name evidence="1" type="ORF">COB20_05185</name>
</gene>
<dbReference type="Gene3D" id="3.40.50.150">
    <property type="entry name" value="Vaccinia Virus protein VP39"/>
    <property type="match status" value="1"/>
</dbReference>